<accession>A0A2H3AY04</accession>
<sequence>MPDTEVHRSADLRSLLDMGDLPSDLAEEAWSMLENHNRAFGFDGRLGNHPTKARIRTQEGVEPISLPMYASSPAKRQVIDKQIDLWYEQGIIEPSKSPWGAPVVIAYQNGKPRF</sequence>
<dbReference type="Gene3D" id="3.10.10.10">
    <property type="entry name" value="HIV Type 1 Reverse Transcriptase, subunit A, domain 1"/>
    <property type="match status" value="1"/>
</dbReference>
<dbReference type="AlphaFoldDB" id="A0A2H3AY04"/>
<evidence type="ECO:0000313" key="2">
    <source>
        <dbReference type="Proteomes" id="UP000218334"/>
    </source>
</evidence>
<feature type="non-terminal residue" evidence="1">
    <location>
        <position position="114"/>
    </location>
</feature>
<dbReference type="EMBL" id="KZ293458">
    <property type="protein sequence ID" value="PBK63535.1"/>
    <property type="molecule type" value="Genomic_DNA"/>
</dbReference>
<dbReference type="SUPFAM" id="SSF56672">
    <property type="entry name" value="DNA/RNA polymerases"/>
    <property type="match status" value="1"/>
</dbReference>
<organism evidence="1 2">
    <name type="scientific">Armillaria solidipes</name>
    <dbReference type="NCBI Taxonomy" id="1076256"/>
    <lineage>
        <taxon>Eukaryota</taxon>
        <taxon>Fungi</taxon>
        <taxon>Dikarya</taxon>
        <taxon>Basidiomycota</taxon>
        <taxon>Agaricomycotina</taxon>
        <taxon>Agaricomycetes</taxon>
        <taxon>Agaricomycetidae</taxon>
        <taxon>Agaricales</taxon>
        <taxon>Marasmiineae</taxon>
        <taxon>Physalacriaceae</taxon>
        <taxon>Armillaria</taxon>
    </lineage>
</organism>
<gene>
    <name evidence="1" type="ORF">ARMSODRAFT_894293</name>
</gene>
<dbReference type="STRING" id="1076256.A0A2H3AY04"/>
<evidence type="ECO:0000313" key="1">
    <source>
        <dbReference type="EMBL" id="PBK63535.1"/>
    </source>
</evidence>
<reference evidence="2" key="1">
    <citation type="journal article" date="2017" name="Nat. Ecol. Evol.">
        <title>Genome expansion and lineage-specific genetic innovations in the forest pathogenic fungi Armillaria.</title>
        <authorList>
            <person name="Sipos G."/>
            <person name="Prasanna A.N."/>
            <person name="Walter M.C."/>
            <person name="O'Connor E."/>
            <person name="Balint B."/>
            <person name="Krizsan K."/>
            <person name="Kiss B."/>
            <person name="Hess J."/>
            <person name="Varga T."/>
            <person name="Slot J."/>
            <person name="Riley R."/>
            <person name="Boka B."/>
            <person name="Rigling D."/>
            <person name="Barry K."/>
            <person name="Lee J."/>
            <person name="Mihaltcheva S."/>
            <person name="LaButti K."/>
            <person name="Lipzen A."/>
            <person name="Waldron R."/>
            <person name="Moloney N.M."/>
            <person name="Sperisen C."/>
            <person name="Kredics L."/>
            <person name="Vagvoelgyi C."/>
            <person name="Patrignani A."/>
            <person name="Fitzpatrick D."/>
            <person name="Nagy I."/>
            <person name="Doyle S."/>
            <person name="Anderson J.B."/>
            <person name="Grigoriev I.V."/>
            <person name="Gueldener U."/>
            <person name="Muensterkoetter M."/>
            <person name="Nagy L.G."/>
        </authorList>
    </citation>
    <scope>NUCLEOTIDE SEQUENCE [LARGE SCALE GENOMIC DNA]</scope>
    <source>
        <strain evidence="2">28-4</strain>
    </source>
</reference>
<dbReference type="InterPro" id="IPR043502">
    <property type="entry name" value="DNA/RNA_pol_sf"/>
</dbReference>
<protein>
    <recommendedName>
        <fullName evidence="3">DNA/RNA polymerase</fullName>
    </recommendedName>
</protein>
<name>A0A2H3AY04_9AGAR</name>
<proteinExistence type="predicted"/>
<dbReference type="Proteomes" id="UP000218334">
    <property type="component" value="Unassembled WGS sequence"/>
</dbReference>
<keyword evidence="2" id="KW-1185">Reference proteome</keyword>
<evidence type="ECO:0008006" key="3">
    <source>
        <dbReference type="Google" id="ProtNLM"/>
    </source>
</evidence>